<evidence type="ECO:0000313" key="4">
    <source>
        <dbReference type="Proteomes" id="UP001597151"/>
    </source>
</evidence>
<keyword evidence="4" id="KW-1185">Reference proteome</keyword>
<accession>A0ABW3TDU6</accession>
<proteinExistence type="predicted"/>
<gene>
    <name evidence="3" type="ORF">ACFQ3C_11820</name>
</gene>
<feature type="domain" description="VTT" evidence="2">
    <location>
        <begin position="22"/>
        <end position="139"/>
    </location>
</feature>
<evidence type="ECO:0000256" key="1">
    <source>
        <dbReference type="SAM" id="Phobius"/>
    </source>
</evidence>
<reference evidence="4" key="1">
    <citation type="journal article" date="2019" name="Int. J. Syst. Evol. Microbiol.">
        <title>The Global Catalogue of Microorganisms (GCM) 10K type strain sequencing project: providing services to taxonomists for standard genome sequencing and annotation.</title>
        <authorList>
            <consortium name="The Broad Institute Genomics Platform"/>
            <consortium name="The Broad Institute Genome Sequencing Center for Infectious Disease"/>
            <person name="Wu L."/>
            <person name="Ma J."/>
        </authorList>
    </citation>
    <scope>NUCLEOTIDE SEQUENCE [LARGE SCALE GENOMIC DNA]</scope>
    <source>
        <strain evidence="4">CCUG 55328</strain>
    </source>
</reference>
<keyword evidence="1" id="KW-0472">Membrane</keyword>
<dbReference type="PANTHER" id="PTHR42709:SF4">
    <property type="entry name" value="INNER MEMBRANE PROTEIN YQAA"/>
    <property type="match status" value="1"/>
</dbReference>
<keyword evidence="1" id="KW-0812">Transmembrane</keyword>
<dbReference type="Pfam" id="PF09335">
    <property type="entry name" value="VTT_dom"/>
    <property type="match status" value="1"/>
</dbReference>
<dbReference type="InterPro" id="IPR051311">
    <property type="entry name" value="DedA_domain"/>
</dbReference>
<feature type="transmembrane region" description="Helical" evidence="1">
    <location>
        <begin position="43"/>
        <end position="62"/>
    </location>
</feature>
<comment type="caution">
    <text evidence="3">The sequence shown here is derived from an EMBL/GenBank/DDBJ whole genome shotgun (WGS) entry which is preliminary data.</text>
</comment>
<evidence type="ECO:0000313" key="3">
    <source>
        <dbReference type="EMBL" id="MFD1195359.1"/>
    </source>
</evidence>
<organism evidence="3 4">
    <name type="scientific">Seohaeicola saemankumensis</name>
    <dbReference type="NCBI Taxonomy" id="481181"/>
    <lineage>
        <taxon>Bacteria</taxon>
        <taxon>Pseudomonadati</taxon>
        <taxon>Pseudomonadota</taxon>
        <taxon>Alphaproteobacteria</taxon>
        <taxon>Rhodobacterales</taxon>
        <taxon>Roseobacteraceae</taxon>
        <taxon>Seohaeicola</taxon>
    </lineage>
</organism>
<dbReference type="PANTHER" id="PTHR42709">
    <property type="entry name" value="ALKALINE PHOSPHATASE LIKE PROTEIN"/>
    <property type="match status" value="1"/>
</dbReference>
<sequence>MTPLSAYAAMFISAFTSATLLPGSSEAVLLGFLATGIGDPATLLTIAVIGNLLGSMLSYAMGRYAAEFRERRWFPVSPAQYERAQAWYEKYGRWSLLMAWVPIVGDPLTVVAGAMRTRVALVVVLVGLGKMARYLAVAGSYALWASG</sequence>
<dbReference type="EMBL" id="JBHTKR010000004">
    <property type="protein sequence ID" value="MFD1195359.1"/>
    <property type="molecule type" value="Genomic_DNA"/>
</dbReference>
<feature type="transmembrane region" description="Helical" evidence="1">
    <location>
        <begin position="119"/>
        <end position="144"/>
    </location>
</feature>
<dbReference type="RefSeq" id="WP_380791957.1">
    <property type="nucleotide sequence ID" value="NZ_JBHTKR010000004.1"/>
</dbReference>
<dbReference type="Proteomes" id="UP001597151">
    <property type="component" value="Unassembled WGS sequence"/>
</dbReference>
<protein>
    <submittedName>
        <fullName evidence="3">YqaA family protein</fullName>
    </submittedName>
</protein>
<keyword evidence="1" id="KW-1133">Transmembrane helix</keyword>
<name>A0ABW3TDU6_9RHOB</name>
<dbReference type="InterPro" id="IPR032816">
    <property type="entry name" value="VTT_dom"/>
</dbReference>
<evidence type="ECO:0000259" key="2">
    <source>
        <dbReference type="Pfam" id="PF09335"/>
    </source>
</evidence>